<dbReference type="EMBL" id="RSFE01000003">
    <property type="protein sequence ID" value="RWU11638.1"/>
    <property type="molecule type" value="Genomic_DNA"/>
</dbReference>
<evidence type="ECO:0000313" key="1">
    <source>
        <dbReference type="EMBL" id="RWU11638.1"/>
    </source>
</evidence>
<gene>
    <name evidence="1" type="ORF">EGC76_05080</name>
</gene>
<dbReference type="RefSeq" id="WP_128351927.1">
    <property type="nucleotide sequence ID" value="NZ_RSFE01000003.1"/>
</dbReference>
<name>A0A451GEV4_9GAMM</name>
<proteinExistence type="predicted"/>
<comment type="caution">
    <text evidence="1">The sequence shown here is derived from an EMBL/GenBank/DDBJ whole genome shotgun (WGS) entry which is preliminary data.</text>
</comment>
<sequence length="166" mass="19541">MFSRFKKNIKIKSRLFEILKAYLQFLEQNSSYYSALNDKEKIAALTRIFIGATYDFCKTEPKFDFVSDTKYCRNAIFRIVDKKSSVNFKDFCFAFCDYVVDMTEIENSVQFQKLIAESTRRKLVRENIDTEFEVTLEDFVSIYQSSYDFCKDGSYGVLQRYLAGKA</sequence>
<reference evidence="1 2" key="1">
    <citation type="submission" date="2018-12" db="EMBL/GenBank/DDBJ databases">
        <authorList>
            <person name="Li A."/>
            <person name="Zhang M."/>
            <person name="Zhu H."/>
        </authorList>
    </citation>
    <scope>NUCLEOTIDE SEQUENCE [LARGE SCALE GENOMIC DNA]</scope>
    <source>
        <strain evidence="1 2">R04H25</strain>
    </source>
</reference>
<organism evidence="1 2">
    <name type="scientific">Pseudidiomarina gelatinasegens</name>
    <dbReference type="NCBI Taxonomy" id="2487740"/>
    <lineage>
        <taxon>Bacteria</taxon>
        <taxon>Pseudomonadati</taxon>
        <taxon>Pseudomonadota</taxon>
        <taxon>Gammaproteobacteria</taxon>
        <taxon>Alteromonadales</taxon>
        <taxon>Idiomarinaceae</taxon>
        <taxon>Pseudidiomarina</taxon>
    </lineage>
</organism>
<keyword evidence="2" id="KW-1185">Reference proteome</keyword>
<evidence type="ECO:0000313" key="2">
    <source>
        <dbReference type="Proteomes" id="UP000288789"/>
    </source>
</evidence>
<dbReference type="AlphaFoldDB" id="A0A451GEV4"/>
<protein>
    <submittedName>
        <fullName evidence="1">Uncharacterized protein</fullName>
    </submittedName>
</protein>
<accession>A0A451GEV4</accession>
<dbReference type="Proteomes" id="UP000288789">
    <property type="component" value="Unassembled WGS sequence"/>
</dbReference>